<dbReference type="PANTHER" id="PTHR42678:SF34">
    <property type="entry name" value="OS04G0183300 PROTEIN"/>
    <property type="match status" value="1"/>
</dbReference>
<proteinExistence type="predicted"/>
<dbReference type="InterPro" id="IPR023631">
    <property type="entry name" value="Amidase_dom"/>
</dbReference>
<protein>
    <submittedName>
        <fullName evidence="2">Amidase</fullName>
    </submittedName>
</protein>
<organism evidence="2 3">
    <name type="scientific">Apiospora aurea</name>
    <dbReference type="NCBI Taxonomy" id="335848"/>
    <lineage>
        <taxon>Eukaryota</taxon>
        <taxon>Fungi</taxon>
        <taxon>Dikarya</taxon>
        <taxon>Ascomycota</taxon>
        <taxon>Pezizomycotina</taxon>
        <taxon>Sordariomycetes</taxon>
        <taxon>Xylariomycetidae</taxon>
        <taxon>Amphisphaeriales</taxon>
        <taxon>Apiosporaceae</taxon>
        <taxon>Apiospora</taxon>
    </lineage>
</organism>
<accession>A0ABR1PX75</accession>
<keyword evidence="3" id="KW-1185">Reference proteome</keyword>
<name>A0ABR1PX75_9PEZI</name>
<dbReference type="Proteomes" id="UP001391051">
    <property type="component" value="Unassembled WGS sequence"/>
</dbReference>
<feature type="domain" description="Amidase" evidence="1">
    <location>
        <begin position="27"/>
        <end position="284"/>
    </location>
</feature>
<sequence length="508" mass="55292">MDFDPLTTTATELQQLLRENKITSVQIIERYLLQVEQHNHTLNAFISLASREQLLAQAAALDKERRANCYRGPLHGIPIDCFITSHELGMTTTAGSWAFLGAKATKSSGVVQKLMDAGMIILGKTNMTELCGMKMMNSPGRSAVAGQTLSPYVGAIADGDSILGHSSPGGSSTGSAVAVAAGFSPLAIGTETIGSIMTPSSRAALYAIRPTTGRQDTSGMYRMTEFFDSYGPMAKSPADLASILEIILGRSFQAQTPTGKWKGLAVGFVNPNVWKLSPEMCEQKEGTSEQMVDDYAAMIFTLQKNGCVVKYPIELQECSVLAVDGQDAIMPIACMLSAMSPPCPSHTDLTDWEFKHIGLPMFIEAFDECPATSLEDLIKFNKDHAEQAMPRPYEDQTDLIKAQAMSEPEQEIKLLGEKLRVKAREILDEIYEKENIDLIAAPVDSAFCIYAAAAGYPLGHIPLAQLRYNGRPFGLCLMARADGEEALLRFMSLYEATIPPRPVPKLSR</sequence>
<reference evidence="2 3" key="1">
    <citation type="submission" date="2023-01" db="EMBL/GenBank/DDBJ databases">
        <title>Analysis of 21 Apiospora genomes using comparative genomics revels a genus with tremendous synthesis potential of carbohydrate active enzymes and secondary metabolites.</title>
        <authorList>
            <person name="Sorensen T."/>
        </authorList>
    </citation>
    <scope>NUCLEOTIDE SEQUENCE [LARGE SCALE GENOMIC DNA]</scope>
    <source>
        <strain evidence="2 3">CBS 24483</strain>
    </source>
</reference>
<dbReference type="InterPro" id="IPR036928">
    <property type="entry name" value="AS_sf"/>
</dbReference>
<evidence type="ECO:0000259" key="1">
    <source>
        <dbReference type="Pfam" id="PF01425"/>
    </source>
</evidence>
<dbReference type="EMBL" id="JAQQWE010000009">
    <property type="protein sequence ID" value="KAK7941436.1"/>
    <property type="molecule type" value="Genomic_DNA"/>
</dbReference>
<dbReference type="GeneID" id="92083107"/>
<dbReference type="RefSeq" id="XP_066694188.1">
    <property type="nucleotide sequence ID" value="XM_066850045.1"/>
</dbReference>
<dbReference type="Gene3D" id="3.90.1300.10">
    <property type="entry name" value="Amidase signature (AS) domain"/>
    <property type="match status" value="1"/>
</dbReference>
<comment type="caution">
    <text evidence="2">The sequence shown here is derived from an EMBL/GenBank/DDBJ whole genome shotgun (WGS) entry which is preliminary data.</text>
</comment>
<dbReference type="PANTHER" id="PTHR42678">
    <property type="entry name" value="AMIDASE"/>
    <property type="match status" value="1"/>
</dbReference>
<dbReference type="Pfam" id="PF01425">
    <property type="entry name" value="Amidase"/>
    <property type="match status" value="1"/>
</dbReference>
<evidence type="ECO:0000313" key="3">
    <source>
        <dbReference type="Proteomes" id="UP001391051"/>
    </source>
</evidence>
<evidence type="ECO:0000313" key="2">
    <source>
        <dbReference type="EMBL" id="KAK7941436.1"/>
    </source>
</evidence>
<dbReference type="SUPFAM" id="SSF75304">
    <property type="entry name" value="Amidase signature (AS) enzymes"/>
    <property type="match status" value="1"/>
</dbReference>
<gene>
    <name evidence="2" type="ORF">PG986_013823</name>
</gene>